<reference evidence="1 2" key="1">
    <citation type="submission" date="2019-04" db="EMBL/GenBank/DDBJ databases">
        <title>Genome of Staphylococcus phage SP120.</title>
        <authorList>
            <person name="Azam A.H."/>
            <person name="Arai H."/>
            <person name="Miyanaga K."/>
            <person name="Tanji Y."/>
        </authorList>
    </citation>
    <scope>NUCLEOTIDE SEQUENCE [LARGE SCALE GENOMIC DNA]</scope>
    <source>
        <strain evidence="1 2">SP120</strain>
    </source>
</reference>
<dbReference type="EMBL" id="AP019560">
    <property type="protein sequence ID" value="BBJ33974.1"/>
    <property type="molecule type" value="Genomic_DNA"/>
</dbReference>
<evidence type="ECO:0000313" key="2">
    <source>
        <dbReference type="Proteomes" id="UP000295641"/>
    </source>
</evidence>
<accession>A0A494WIT4</accession>
<evidence type="ECO:0000313" key="1">
    <source>
        <dbReference type="EMBL" id="BBJ33974.1"/>
    </source>
</evidence>
<gene>
    <name evidence="1" type="ORF">ORF_37</name>
</gene>
<keyword evidence="2" id="KW-1185">Reference proteome</keyword>
<organism evidence="1 2">
    <name type="scientific">Staphylococcus phage SP120</name>
    <dbReference type="NCBI Taxonomy" id="2495553"/>
    <lineage>
        <taxon>Viruses</taxon>
        <taxon>Duplodnaviria</taxon>
        <taxon>Heunggongvirae</taxon>
        <taxon>Uroviricota</taxon>
        <taxon>Caudoviricetes</taxon>
        <taxon>Coventryvirus</taxon>
        <taxon>Coventryvirus SP120</taxon>
    </lineage>
</organism>
<dbReference type="Proteomes" id="UP000295641">
    <property type="component" value="Segment"/>
</dbReference>
<protein>
    <submittedName>
        <fullName evidence="1">Phage protein</fullName>
    </submittedName>
</protein>
<sequence>MDNWSNTKRLLTLEEKQNLNLDNAHMFFHETDLFLIAKAALNIAYTLTKGSFSSYHLQCLKFLLKSLEVELNSITIEEDYYAYQSFTRKLSNFINIFSLDLDRTPYQKKDEFFRVLLDVFLQLPVVDFGESTLSSFLT</sequence>
<name>A0A494WIT4_9CAUD</name>
<proteinExistence type="predicted"/>